<evidence type="ECO:0000256" key="5">
    <source>
        <dbReference type="ARBA" id="ARBA00023136"/>
    </source>
</evidence>
<protein>
    <recommendedName>
        <fullName evidence="6">GDT1 family protein</fullName>
    </recommendedName>
</protein>
<evidence type="ECO:0000256" key="2">
    <source>
        <dbReference type="ARBA" id="ARBA00009190"/>
    </source>
</evidence>
<keyword evidence="5 6" id="KW-0472">Membrane</keyword>
<keyword evidence="8" id="KW-1185">Reference proteome</keyword>
<evidence type="ECO:0000313" key="7">
    <source>
        <dbReference type="EMBL" id="SNT07807.1"/>
    </source>
</evidence>
<feature type="transmembrane region" description="Helical" evidence="6">
    <location>
        <begin position="34"/>
        <end position="55"/>
    </location>
</feature>
<feature type="transmembrane region" description="Helical" evidence="6">
    <location>
        <begin position="116"/>
        <end position="133"/>
    </location>
</feature>
<dbReference type="InterPro" id="IPR001727">
    <property type="entry name" value="GDT1-like"/>
</dbReference>
<feature type="transmembrane region" description="Helical" evidence="6">
    <location>
        <begin position="67"/>
        <end position="87"/>
    </location>
</feature>
<dbReference type="OrthoDB" id="7451046at2"/>
<evidence type="ECO:0000256" key="4">
    <source>
        <dbReference type="ARBA" id="ARBA00022989"/>
    </source>
</evidence>
<feature type="transmembrane region" description="Helical" evidence="6">
    <location>
        <begin position="139"/>
        <end position="156"/>
    </location>
</feature>
<evidence type="ECO:0000256" key="6">
    <source>
        <dbReference type="RuleBase" id="RU365102"/>
    </source>
</evidence>
<comment type="similarity">
    <text evidence="2 6">Belongs to the GDT1 family.</text>
</comment>
<name>A0A239JPP0_9SPHN</name>
<proteinExistence type="inferred from homology"/>
<sequence>MDAIMITLVAVLLANADGRSGVFLARLAAARNDARTVMAIALAGFAANALVAASIGTLANRTIGQGAIALIVAVALVAAAVALLWSRRPHDDARLVAAPLPLLALRMLAAQFGDRGSFLIAALAATSGAGLWAAAGGTIGWLLALLPFLALGPALADRPPARLLCWASAAILLLWGLRSALGAFGLFA</sequence>
<accession>A0A239JPP0</accession>
<reference evidence="7 8" key="1">
    <citation type="submission" date="2017-06" db="EMBL/GenBank/DDBJ databases">
        <authorList>
            <person name="Kim H.J."/>
            <person name="Triplett B.A."/>
        </authorList>
    </citation>
    <scope>NUCLEOTIDE SEQUENCE [LARGE SCALE GENOMIC DNA]</scope>
    <source>
        <strain evidence="7 8">DS15</strain>
    </source>
</reference>
<comment type="subcellular location">
    <subcellularLocation>
        <location evidence="1 6">Membrane</location>
        <topology evidence="1 6">Multi-pass membrane protein</topology>
    </subcellularLocation>
</comment>
<dbReference type="GO" id="GO:0016020">
    <property type="term" value="C:membrane"/>
    <property type="evidence" value="ECO:0007669"/>
    <property type="project" value="UniProtKB-SubCell"/>
</dbReference>
<dbReference type="Proteomes" id="UP000198339">
    <property type="component" value="Unassembled WGS sequence"/>
</dbReference>
<dbReference type="RefSeq" id="WP_089216686.1">
    <property type="nucleotide sequence ID" value="NZ_FZPA01000011.1"/>
</dbReference>
<gene>
    <name evidence="7" type="ORF">SAMN06295955_11111</name>
</gene>
<dbReference type="EMBL" id="FZPA01000011">
    <property type="protein sequence ID" value="SNT07807.1"/>
    <property type="molecule type" value="Genomic_DNA"/>
</dbReference>
<dbReference type="AlphaFoldDB" id="A0A239JPP0"/>
<organism evidence="7 8">
    <name type="scientific">Sphingopyxis indica</name>
    <dbReference type="NCBI Taxonomy" id="436663"/>
    <lineage>
        <taxon>Bacteria</taxon>
        <taxon>Pseudomonadati</taxon>
        <taxon>Pseudomonadota</taxon>
        <taxon>Alphaproteobacteria</taxon>
        <taxon>Sphingomonadales</taxon>
        <taxon>Sphingomonadaceae</taxon>
        <taxon>Sphingopyxis</taxon>
    </lineage>
</organism>
<evidence type="ECO:0000256" key="1">
    <source>
        <dbReference type="ARBA" id="ARBA00004141"/>
    </source>
</evidence>
<evidence type="ECO:0000313" key="8">
    <source>
        <dbReference type="Proteomes" id="UP000198339"/>
    </source>
</evidence>
<dbReference type="GO" id="GO:0046873">
    <property type="term" value="F:metal ion transmembrane transporter activity"/>
    <property type="evidence" value="ECO:0007669"/>
    <property type="project" value="InterPro"/>
</dbReference>
<feature type="transmembrane region" description="Helical" evidence="6">
    <location>
        <begin position="163"/>
        <end position="187"/>
    </location>
</feature>
<dbReference type="Pfam" id="PF01169">
    <property type="entry name" value="GDT1"/>
    <property type="match status" value="1"/>
</dbReference>
<keyword evidence="4 6" id="KW-1133">Transmembrane helix</keyword>
<evidence type="ECO:0000256" key="3">
    <source>
        <dbReference type="ARBA" id="ARBA00022692"/>
    </source>
</evidence>
<keyword evidence="3 6" id="KW-0812">Transmembrane</keyword>